<gene>
    <name evidence="4" type="ORF">CULFYP111_00097</name>
</gene>
<evidence type="ECO:0000313" key="4">
    <source>
        <dbReference type="EMBL" id="VYS73579.1"/>
    </source>
</evidence>
<feature type="region of interest" description="Disordered" evidence="2">
    <location>
        <begin position="521"/>
        <end position="540"/>
    </location>
</feature>
<feature type="domain" description="MobA/VirD2-like nuclease" evidence="3">
    <location>
        <begin position="95"/>
        <end position="186"/>
    </location>
</feature>
<reference evidence="4" key="1">
    <citation type="submission" date="2019-11" db="EMBL/GenBank/DDBJ databases">
        <authorList>
            <person name="Feng L."/>
        </authorList>
    </citation>
    <scope>NUCLEOTIDE SEQUENCE</scope>
    <source>
        <strain evidence="4">CUreolyticusLFYP111</strain>
    </source>
</reference>
<feature type="compositionally biased region" description="Basic and acidic residues" evidence="2">
    <location>
        <begin position="529"/>
        <end position="540"/>
    </location>
</feature>
<evidence type="ECO:0000256" key="2">
    <source>
        <dbReference type="SAM" id="MobiDB-lite"/>
    </source>
</evidence>
<protein>
    <recommendedName>
        <fullName evidence="3">MobA/VirD2-like nuclease domain-containing protein</fullName>
    </recommendedName>
</protein>
<name>A0A6N2QZX6_9BACT</name>
<dbReference type="EMBL" id="CACRSK010000001">
    <property type="protein sequence ID" value="VYS73579.1"/>
    <property type="molecule type" value="Genomic_DNA"/>
</dbReference>
<accession>A0A6N2QZX6</accession>
<dbReference type="InterPro" id="IPR005094">
    <property type="entry name" value="Endonuclease_MobA/VirD2"/>
</dbReference>
<feature type="coiled-coil region" evidence="1">
    <location>
        <begin position="255"/>
        <end position="321"/>
    </location>
</feature>
<dbReference type="RefSeq" id="WP_156846634.1">
    <property type="nucleotide sequence ID" value="NZ_CACRSK010000001.1"/>
</dbReference>
<sequence>MSSIDWNKYFDELKAIRAGRTKFIKSEHKNVSFGSGRGFSRTHINFSKNKFSKQSVVKMISNLPQTSIKRCIDYALKNSLDGYAINEKGERVSSDEVMADWKKDFGKNQNSKDAWHLMFSIKESCNDDQTLKALQDSVKNVLGTNFAGHKYAFVLHTHQNNPHVHVILNKRNQFTNKKIHFNSKSEIRDFFDDARTNFAYALSARGLNYENKNFLQKDLKREFNNIKSNINLEVDDYTAKDKLQDYYFKMEDKNKEKYKATSSRIEAMNDELEKLKKANKELLNLFLQYSKKRNKKAFKLAKELKASNKEIRDKQNKILAEIKKINKLSFEATRLNDMKLENYKDRSNALTLLENFNRNYNQLHPKNKGASKADFENSKKVKRAIAVLRNKKDDDAKKYFDDSLIITRMLGSNESLFKLGKKLEILDKNLYILEHSELGENEKKEFKKRLNDNKEFITNVCEKRFEYTAKRLLKSEKLKGDEFLFKEYFHGVKLLNKEPNEMLLKIKKEANLQARFSRDIKRDKSKIKSRTETKRDIGRE</sequence>
<evidence type="ECO:0000256" key="1">
    <source>
        <dbReference type="SAM" id="Coils"/>
    </source>
</evidence>
<dbReference type="AlphaFoldDB" id="A0A6N2QZX6"/>
<dbReference type="Pfam" id="PF03432">
    <property type="entry name" value="Relaxase"/>
    <property type="match status" value="1"/>
</dbReference>
<organism evidence="4">
    <name type="scientific">Campylobacter ureolyticus</name>
    <dbReference type="NCBI Taxonomy" id="827"/>
    <lineage>
        <taxon>Bacteria</taxon>
        <taxon>Pseudomonadati</taxon>
        <taxon>Campylobacterota</taxon>
        <taxon>Epsilonproteobacteria</taxon>
        <taxon>Campylobacterales</taxon>
        <taxon>Campylobacteraceae</taxon>
        <taxon>Campylobacter</taxon>
    </lineage>
</organism>
<keyword evidence="1" id="KW-0175">Coiled coil</keyword>
<evidence type="ECO:0000259" key="3">
    <source>
        <dbReference type="Pfam" id="PF03432"/>
    </source>
</evidence>
<proteinExistence type="predicted"/>